<evidence type="ECO:0000313" key="2">
    <source>
        <dbReference type="EMBL" id="GIX97824.1"/>
    </source>
</evidence>
<keyword evidence="1" id="KW-0812">Transmembrane</keyword>
<dbReference type="Proteomes" id="UP001054945">
    <property type="component" value="Unassembled WGS sequence"/>
</dbReference>
<reference evidence="2 3" key="1">
    <citation type="submission" date="2021-06" db="EMBL/GenBank/DDBJ databases">
        <title>Caerostris extrusa draft genome.</title>
        <authorList>
            <person name="Kono N."/>
            <person name="Arakawa K."/>
        </authorList>
    </citation>
    <scope>NUCLEOTIDE SEQUENCE [LARGE SCALE GENOMIC DNA]</scope>
</reference>
<dbReference type="EMBL" id="BPLR01004823">
    <property type="protein sequence ID" value="GIX97824.1"/>
    <property type="molecule type" value="Genomic_DNA"/>
</dbReference>
<evidence type="ECO:0000256" key="1">
    <source>
        <dbReference type="SAM" id="Phobius"/>
    </source>
</evidence>
<feature type="transmembrane region" description="Helical" evidence="1">
    <location>
        <begin position="12"/>
        <end position="31"/>
    </location>
</feature>
<protein>
    <submittedName>
        <fullName evidence="2">CUB domain-containing protein</fullName>
    </submittedName>
</protein>
<evidence type="ECO:0000313" key="3">
    <source>
        <dbReference type="Proteomes" id="UP001054945"/>
    </source>
</evidence>
<name>A0AAV4PL47_CAEEX</name>
<proteinExistence type="predicted"/>
<gene>
    <name evidence="2" type="primary">X975_13022</name>
    <name evidence="2" type="ORF">CEXT_738701</name>
</gene>
<dbReference type="AlphaFoldDB" id="A0AAV4PL47"/>
<keyword evidence="1" id="KW-1133">Transmembrane helix</keyword>
<comment type="caution">
    <text evidence="2">The sequence shown here is derived from an EMBL/GenBank/DDBJ whole genome shotgun (WGS) entry which is preliminary data.</text>
</comment>
<organism evidence="2 3">
    <name type="scientific">Caerostris extrusa</name>
    <name type="common">Bark spider</name>
    <name type="synonym">Caerostris bankana</name>
    <dbReference type="NCBI Taxonomy" id="172846"/>
    <lineage>
        <taxon>Eukaryota</taxon>
        <taxon>Metazoa</taxon>
        <taxon>Ecdysozoa</taxon>
        <taxon>Arthropoda</taxon>
        <taxon>Chelicerata</taxon>
        <taxon>Arachnida</taxon>
        <taxon>Araneae</taxon>
        <taxon>Araneomorphae</taxon>
        <taxon>Entelegynae</taxon>
        <taxon>Araneoidea</taxon>
        <taxon>Araneidae</taxon>
        <taxon>Caerostris</taxon>
    </lineage>
</organism>
<accession>A0AAV4PL47</accession>
<sequence length="173" mass="18674">MWSKTIGLQRAFVLKIAIALMFVIQTSAMLVKGAGRSLNQVKAMNLLKGPQLFSEDSADPMQMPPMSLMPQPVVAATYYFSSYRRPLTGGGPSTEPADRCEAADARQGTCYDTADCIELGGTPMGRCPSEGVCCIFDVQCGGATSEVVSYFRNRDTPLPMSRKGRARFSGQAL</sequence>
<keyword evidence="1" id="KW-0472">Membrane</keyword>
<keyword evidence="3" id="KW-1185">Reference proteome</keyword>